<proteinExistence type="predicted"/>
<dbReference type="RefSeq" id="WP_006021381.1">
    <property type="nucleotide sequence ID" value="NZ_KB375283.1"/>
</dbReference>
<protein>
    <recommendedName>
        <fullName evidence="3">SnoaL-like domain-containing protein</fullName>
    </recommendedName>
</protein>
<evidence type="ECO:0000313" key="2">
    <source>
        <dbReference type="Proteomes" id="UP000001096"/>
    </source>
</evidence>
<dbReference type="AlphaFoldDB" id="K8PD79"/>
<comment type="caution">
    <text evidence="1">The sequence shown here is derived from an EMBL/GenBank/DDBJ whole genome shotgun (WGS) entry which is preliminary data.</text>
</comment>
<name>K8PD79_9BRAD</name>
<evidence type="ECO:0008006" key="3">
    <source>
        <dbReference type="Google" id="ProtNLM"/>
    </source>
</evidence>
<dbReference type="PATRIC" id="fig|883078.3.peg.2767"/>
<gene>
    <name evidence="1" type="ORF">HMPREF9695_02681</name>
</gene>
<dbReference type="Proteomes" id="UP000001096">
    <property type="component" value="Unassembled WGS sequence"/>
</dbReference>
<keyword evidence="2" id="KW-1185">Reference proteome</keyword>
<dbReference type="eggNOG" id="ENOG5032SUR">
    <property type="taxonomic scope" value="Bacteria"/>
</dbReference>
<reference evidence="1 2" key="1">
    <citation type="submission" date="2012-04" db="EMBL/GenBank/DDBJ databases">
        <title>The Genome Sequence of Afipia broomeae ATCC 49717.</title>
        <authorList>
            <consortium name="The Broad Institute Genome Sequencing Platform"/>
            <person name="Earl A."/>
            <person name="Ward D."/>
            <person name="Feldgarden M."/>
            <person name="Gevers D."/>
            <person name="Huys G."/>
            <person name="Walker B."/>
            <person name="Young S.K."/>
            <person name="Zeng Q."/>
            <person name="Gargeya S."/>
            <person name="Fitzgerald M."/>
            <person name="Haas B."/>
            <person name="Abouelleil A."/>
            <person name="Alvarado L."/>
            <person name="Arachchi H.M."/>
            <person name="Berlin A."/>
            <person name="Chapman S.B."/>
            <person name="Goldberg J."/>
            <person name="Griggs A."/>
            <person name="Gujja S."/>
            <person name="Hansen M."/>
            <person name="Howarth C."/>
            <person name="Imamovic A."/>
            <person name="Larimer J."/>
            <person name="McCowen C."/>
            <person name="Montmayeur A."/>
            <person name="Murphy C."/>
            <person name="Neiman D."/>
            <person name="Pearson M."/>
            <person name="Priest M."/>
            <person name="Roberts A."/>
            <person name="Saif S."/>
            <person name="Shea T."/>
            <person name="Sisk P."/>
            <person name="Sykes S."/>
            <person name="Wortman J."/>
            <person name="Nusbaum C."/>
            <person name="Birren B."/>
        </authorList>
    </citation>
    <scope>NUCLEOTIDE SEQUENCE [LARGE SCALE GENOMIC DNA]</scope>
    <source>
        <strain evidence="1 2">ATCC 49717</strain>
    </source>
</reference>
<dbReference type="EMBL" id="AGWX01000004">
    <property type="protein sequence ID" value="EKS36263.1"/>
    <property type="molecule type" value="Genomic_DNA"/>
</dbReference>
<evidence type="ECO:0000313" key="1">
    <source>
        <dbReference type="EMBL" id="EKS36263.1"/>
    </source>
</evidence>
<dbReference type="HOGENOM" id="CLU_121805_0_0_5"/>
<organism evidence="1 2">
    <name type="scientific">Afipia broomeae ATCC 49717</name>
    <dbReference type="NCBI Taxonomy" id="883078"/>
    <lineage>
        <taxon>Bacteria</taxon>
        <taxon>Pseudomonadati</taxon>
        <taxon>Pseudomonadota</taxon>
        <taxon>Alphaproteobacteria</taxon>
        <taxon>Hyphomicrobiales</taxon>
        <taxon>Nitrobacteraceae</taxon>
        <taxon>Afipia</taxon>
    </lineage>
</organism>
<sequence length="184" mass="20285">MMISPADAVETYILAKDGNRPFLMQRAFDANAELEMVVKTDAISFPSTARGVKAIADVLVHRFGIDYENVYTVCLSRPSDADRRNFSCHWLVGMSAKSDGKVRVGAGRYGWTFGWDGLVEKLVITIDVMNMFPAAELAATMNWLSRLPYPWCTPGDVLDGMPKAEGFAAIEAYVKQAKAIPQAQ</sequence>
<accession>K8PD79</accession>